<evidence type="ECO:0000256" key="6">
    <source>
        <dbReference type="SAM" id="Phobius"/>
    </source>
</evidence>
<dbReference type="Gene3D" id="1.10.3730.20">
    <property type="match status" value="1"/>
</dbReference>
<evidence type="ECO:0000256" key="2">
    <source>
        <dbReference type="ARBA" id="ARBA00007362"/>
    </source>
</evidence>
<dbReference type="Proteomes" id="UP000176897">
    <property type="component" value="Unassembled WGS sequence"/>
</dbReference>
<evidence type="ECO:0000259" key="7">
    <source>
        <dbReference type="Pfam" id="PF00892"/>
    </source>
</evidence>
<keyword evidence="5 6" id="KW-0472">Membrane</keyword>
<evidence type="ECO:0000256" key="5">
    <source>
        <dbReference type="ARBA" id="ARBA00023136"/>
    </source>
</evidence>
<comment type="subcellular location">
    <subcellularLocation>
        <location evidence="1">Membrane</location>
        <topology evidence="1">Multi-pass membrane protein</topology>
    </subcellularLocation>
</comment>
<feature type="transmembrane region" description="Helical" evidence="6">
    <location>
        <begin position="114"/>
        <end position="131"/>
    </location>
</feature>
<evidence type="ECO:0000256" key="4">
    <source>
        <dbReference type="ARBA" id="ARBA00022989"/>
    </source>
</evidence>
<organism evidence="8 9">
    <name type="scientific">Candidatus Uhrbacteria bacterium RIFCSPLOWO2_01_FULL_47_24</name>
    <dbReference type="NCBI Taxonomy" id="1802401"/>
    <lineage>
        <taxon>Bacteria</taxon>
        <taxon>Candidatus Uhriibacteriota</taxon>
    </lineage>
</organism>
<name>A0A1F7UP00_9BACT</name>
<accession>A0A1F7UP00</accession>
<protein>
    <recommendedName>
        <fullName evidence="7">EamA domain-containing protein</fullName>
    </recommendedName>
</protein>
<sequence>MWIFLSFGSALFASISDIFAKHTAKLVDPYVRAWAFRFFALFLLIPLAIVFRPATVGVHFWKAIAVVGVLNTLNSVLYMKALAYAPLSLVAPITALTPLFILLVAPFVNRESPGILGVVGVCFTVVGTYLLQASRRREGFLIPITSLVRDRGPRLMLLVAIFWGITSTYDKVAVQNSNPFFYLGISYSIYTCLLLPFVAFKKSRIAAVVHNTKILTPLGITQGISVILQMSALPFTFAAYVVAVKHLSTVLGVLWGKILFKEEHIRERLLGAIIILVGITLIVLS</sequence>
<comment type="similarity">
    <text evidence="2">Belongs to the EamA transporter family.</text>
</comment>
<dbReference type="SUPFAM" id="SSF103481">
    <property type="entry name" value="Multidrug resistance efflux transporter EmrE"/>
    <property type="match status" value="2"/>
</dbReference>
<dbReference type="Pfam" id="PF00892">
    <property type="entry name" value="EamA"/>
    <property type="match status" value="2"/>
</dbReference>
<keyword evidence="4 6" id="KW-1133">Transmembrane helix</keyword>
<dbReference type="GO" id="GO:0016020">
    <property type="term" value="C:membrane"/>
    <property type="evidence" value="ECO:0007669"/>
    <property type="project" value="UniProtKB-SubCell"/>
</dbReference>
<feature type="domain" description="EamA" evidence="7">
    <location>
        <begin position="155"/>
        <end position="283"/>
    </location>
</feature>
<feature type="transmembrane region" description="Helical" evidence="6">
    <location>
        <begin position="152"/>
        <end position="169"/>
    </location>
</feature>
<evidence type="ECO:0000313" key="9">
    <source>
        <dbReference type="Proteomes" id="UP000176897"/>
    </source>
</evidence>
<feature type="domain" description="EamA" evidence="7">
    <location>
        <begin position="1"/>
        <end position="131"/>
    </location>
</feature>
<feature type="transmembrane region" description="Helical" evidence="6">
    <location>
        <begin position="36"/>
        <end position="61"/>
    </location>
</feature>
<feature type="transmembrane region" description="Helical" evidence="6">
    <location>
        <begin position="237"/>
        <end position="256"/>
    </location>
</feature>
<reference evidence="8 9" key="1">
    <citation type="journal article" date="2016" name="Nat. Commun.">
        <title>Thousands of microbial genomes shed light on interconnected biogeochemical processes in an aquifer system.</title>
        <authorList>
            <person name="Anantharaman K."/>
            <person name="Brown C.T."/>
            <person name="Hug L.A."/>
            <person name="Sharon I."/>
            <person name="Castelle C.J."/>
            <person name="Probst A.J."/>
            <person name="Thomas B.C."/>
            <person name="Singh A."/>
            <person name="Wilkins M.J."/>
            <person name="Karaoz U."/>
            <person name="Brodie E.L."/>
            <person name="Williams K.H."/>
            <person name="Hubbard S.S."/>
            <person name="Banfield J.F."/>
        </authorList>
    </citation>
    <scope>NUCLEOTIDE SEQUENCE [LARGE SCALE GENOMIC DNA]</scope>
</reference>
<dbReference type="EMBL" id="MGEJ01000017">
    <property type="protein sequence ID" value="OGL80010.1"/>
    <property type="molecule type" value="Genomic_DNA"/>
</dbReference>
<feature type="transmembrane region" description="Helical" evidence="6">
    <location>
        <begin position="181"/>
        <end position="200"/>
    </location>
</feature>
<evidence type="ECO:0000256" key="1">
    <source>
        <dbReference type="ARBA" id="ARBA00004141"/>
    </source>
</evidence>
<keyword evidence="3 6" id="KW-0812">Transmembrane</keyword>
<evidence type="ECO:0000313" key="8">
    <source>
        <dbReference type="EMBL" id="OGL80010.1"/>
    </source>
</evidence>
<dbReference type="InterPro" id="IPR000620">
    <property type="entry name" value="EamA_dom"/>
</dbReference>
<feature type="transmembrane region" description="Helical" evidence="6">
    <location>
        <begin position="268"/>
        <end position="284"/>
    </location>
</feature>
<dbReference type="InterPro" id="IPR037185">
    <property type="entry name" value="EmrE-like"/>
</dbReference>
<dbReference type="AlphaFoldDB" id="A0A1F7UP00"/>
<dbReference type="PANTHER" id="PTHR32322:SF2">
    <property type="entry name" value="EAMA DOMAIN-CONTAINING PROTEIN"/>
    <property type="match status" value="1"/>
</dbReference>
<feature type="transmembrane region" description="Helical" evidence="6">
    <location>
        <begin position="212"/>
        <end position="231"/>
    </location>
</feature>
<dbReference type="InterPro" id="IPR050638">
    <property type="entry name" value="AA-Vitamin_Transporters"/>
</dbReference>
<dbReference type="PANTHER" id="PTHR32322">
    <property type="entry name" value="INNER MEMBRANE TRANSPORTER"/>
    <property type="match status" value="1"/>
</dbReference>
<proteinExistence type="inferred from homology"/>
<gene>
    <name evidence="8" type="ORF">A3B21_02470</name>
</gene>
<dbReference type="STRING" id="1802401.A3B21_02470"/>
<feature type="transmembrane region" description="Helical" evidence="6">
    <location>
        <begin position="82"/>
        <end position="108"/>
    </location>
</feature>
<comment type="caution">
    <text evidence="8">The sequence shown here is derived from an EMBL/GenBank/DDBJ whole genome shotgun (WGS) entry which is preliminary data.</text>
</comment>
<evidence type="ECO:0000256" key="3">
    <source>
        <dbReference type="ARBA" id="ARBA00022692"/>
    </source>
</evidence>